<evidence type="ECO:0000313" key="3">
    <source>
        <dbReference type="EMBL" id="WMV46675.1"/>
    </source>
</evidence>
<evidence type="ECO:0000313" key="4">
    <source>
        <dbReference type="Proteomes" id="UP001234989"/>
    </source>
</evidence>
<gene>
    <name evidence="3" type="ORF">MTR67_040060</name>
</gene>
<dbReference type="InterPro" id="IPR004883">
    <property type="entry name" value="LOB"/>
</dbReference>
<comment type="similarity">
    <text evidence="1">Belongs to the LOB domain-containing protein family.</text>
</comment>
<protein>
    <recommendedName>
        <fullName evidence="2">LOB domain-containing protein</fullName>
    </recommendedName>
</protein>
<sequence>MLNSVDDNEKKAKMVETLISEAKIRYENPVYGCIAVEKELRLEIEETKKELDLVQKTKSFFKDLLGRSSMNKKNEEISTSGTQSFQGYKSNIPLEEATSITEHITIQDVKKTGLSRIINVSIFNQSTFRVCLESHFVIVIGVITRVVITNLVIVEGSLKTNGTCRRTRSIEAG</sequence>
<dbReference type="EMBL" id="CP133620">
    <property type="protein sequence ID" value="WMV46675.1"/>
    <property type="molecule type" value="Genomic_DNA"/>
</dbReference>
<name>A0AAF0UHY3_SOLVR</name>
<reference evidence="3" key="1">
    <citation type="submission" date="2023-08" db="EMBL/GenBank/DDBJ databases">
        <title>A de novo genome assembly of Solanum verrucosum Schlechtendal, a Mexican diploid species geographically isolated from the other diploid A-genome species in potato relatives.</title>
        <authorList>
            <person name="Hosaka K."/>
        </authorList>
    </citation>
    <scope>NUCLEOTIDE SEQUENCE</scope>
    <source>
        <tissue evidence="3">Young leaves</tissue>
    </source>
</reference>
<dbReference type="Proteomes" id="UP001234989">
    <property type="component" value="Chromosome 9"/>
</dbReference>
<proteinExistence type="inferred from homology"/>
<evidence type="ECO:0000259" key="2">
    <source>
        <dbReference type="PROSITE" id="PS50891"/>
    </source>
</evidence>
<evidence type="ECO:0000256" key="1">
    <source>
        <dbReference type="ARBA" id="ARBA00005474"/>
    </source>
</evidence>
<organism evidence="3 4">
    <name type="scientific">Solanum verrucosum</name>
    <dbReference type="NCBI Taxonomy" id="315347"/>
    <lineage>
        <taxon>Eukaryota</taxon>
        <taxon>Viridiplantae</taxon>
        <taxon>Streptophyta</taxon>
        <taxon>Embryophyta</taxon>
        <taxon>Tracheophyta</taxon>
        <taxon>Spermatophyta</taxon>
        <taxon>Magnoliopsida</taxon>
        <taxon>eudicotyledons</taxon>
        <taxon>Gunneridae</taxon>
        <taxon>Pentapetalae</taxon>
        <taxon>asterids</taxon>
        <taxon>lamiids</taxon>
        <taxon>Solanales</taxon>
        <taxon>Solanaceae</taxon>
        <taxon>Solanoideae</taxon>
        <taxon>Solaneae</taxon>
        <taxon>Solanum</taxon>
    </lineage>
</organism>
<dbReference type="PANTHER" id="PTHR31301:SF130">
    <property type="entry name" value="LOB DOMAIN-CONTAINING PROTEIN 27-LIKE"/>
    <property type="match status" value="1"/>
</dbReference>
<dbReference type="PANTHER" id="PTHR31301">
    <property type="entry name" value="LOB DOMAIN-CONTAINING PROTEIN 4-RELATED"/>
    <property type="match status" value="1"/>
</dbReference>
<dbReference type="Pfam" id="PF03195">
    <property type="entry name" value="LOB"/>
    <property type="match status" value="1"/>
</dbReference>
<feature type="domain" description="LOB" evidence="2">
    <location>
        <begin position="1"/>
        <end position="58"/>
    </location>
</feature>
<dbReference type="AlphaFoldDB" id="A0AAF0UHY3"/>
<accession>A0AAF0UHY3</accession>
<keyword evidence="4" id="KW-1185">Reference proteome</keyword>
<dbReference type="PROSITE" id="PS50891">
    <property type="entry name" value="LOB"/>
    <property type="match status" value="1"/>
</dbReference>